<reference evidence="2" key="1">
    <citation type="submission" date="2023-07" db="EMBL/GenBank/DDBJ databases">
        <title>Mucosal microbiota of week-old chicken and adult hens.</title>
        <authorList>
            <person name="Volf J."/>
            <person name="Karasova D."/>
            <person name="Crhanova M."/>
            <person name="Faldynova M."/>
            <person name="Prikrylova H."/>
            <person name="Zeman M."/>
            <person name="Babak V."/>
            <person name="Rajova J."/>
            <person name="Rychlik I."/>
        </authorList>
    </citation>
    <scope>NUCLEOTIDE SEQUENCE</scope>
    <source>
        <strain evidence="2">ET902</strain>
    </source>
</reference>
<name>A0ABT8YWL9_9SPIR</name>
<dbReference type="InterPro" id="IPR000595">
    <property type="entry name" value="cNMP-bd_dom"/>
</dbReference>
<gene>
    <name evidence="2" type="ORF">Q5M86_04410</name>
</gene>
<dbReference type="RefSeq" id="WP_304385916.1">
    <property type="nucleotide sequence ID" value="NZ_JAUPBL010000092.1"/>
</dbReference>
<accession>A0ABT8YWL9</accession>
<evidence type="ECO:0000259" key="1">
    <source>
        <dbReference type="PROSITE" id="PS50042"/>
    </source>
</evidence>
<keyword evidence="3" id="KW-1185">Reference proteome</keyword>
<feature type="domain" description="Cyclic nucleotide-binding" evidence="1">
    <location>
        <begin position="185"/>
        <end position="276"/>
    </location>
</feature>
<proteinExistence type="predicted"/>
<dbReference type="EMBL" id="JAUPBM010000037">
    <property type="protein sequence ID" value="MDO7020011.1"/>
    <property type="molecule type" value="Genomic_DNA"/>
</dbReference>
<dbReference type="CDD" id="cd00038">
    <property type="entry name" value="CAP_ED"/>
    <property type="match status" value="1"/>
</dbReference>
<dbReference type="InterPro" id="IPR014710">
    <property type="entry name" value="RmlC-like_jellyroll"/>
</dbReference>
<dbReference type="InterPro" id="IPR018490">
    <property type="entry name" value="cNMP-bd_dom_sf"/>
</dbReference>
<evidence type="ECO:0000313" key="2">
    <source>
        <dbReference type="EMBL" id="MDO7020011.1"/>
    </source>
</evidence>
<dbReference type="PROSITE" id="PS50042">
    <property type="entry name" value="CNMP_BINDING_3"/>
    <property type="match status" value="1"/>
</dbReference>
<evidence type="ECO:0000313" key="3">
    <source>
        <dbReference type="Proteomes" id="UP001175147"/>
    </source>
</evidence>
<sequence length="399" mass="46507">MMINYNNIVSFKKSSIIFIEDKYPKKSFYIITSGKAVSYGKYFDSNMEYTKGDILGLVNSALNEPYFFNVKADTDIEALEINIDDIIKIYNKDLIKKMHNYLENSLEVWLSKYYINLSHHHSMTKYDINEGYVLNMAQVYNDNNFQTAAYQIYNQYLKLFPNSSSIKDIKDMIDSMKEYSLPEPEAMEDNVFFYKKGYCLYTELIAGNYLYIINSGKVGVYNVVNSKLVTRAIYSSNNLIDGYMPDINYQPLSTTTVVLEDSKIKLLKKEEFISIVANVNSLRPYYLKIICTKIRNSVLKVMALNSQDIFMKLLITIYYIVRTETLFTGKEINTADLLYKLHDIAAVIGYNDIGVIKSELKKIHYITIDDDYIHVIDINNFIKEYETYKKRLSIKSHHK</sequence>
<dbReference type="Pfam" id="PF00027">
    <property type="entry name" value="cNMP_binding"/>
    <property type="match status" value="1"/>
</dbReference>
<dbReference type="SUPFAM" id="SSF51206">
    <property type="entry name" value="cAMP-binding domain-like"/>
    <property type="match status" value="2"/>
</dbReference>
<organism evidence="2 3">
    <name type="scientific">Brachyspira innocens</name>
    <dbReference type="NCBI Taxonomy" id="13264"/>
    <lineage>
        <taxon>Bacteria</taxon>
        <taxon>Pseudomonadati</taxon>
        <taxon>Spirochaetota</taxon>
        <taxon>Spirochaetia</taxon>
        <taxon>Brachyspirales</taxon>
        <taxon>Brachyspiraceae</taxon>
        <taxon>Brachyspira</taxon>
    </lineage>
</organism>
<dbReference type="Proteomes" id="UP001175147">
    <property type="component" value="Unassembled WGS sequence"/>
</dbReference>
<protein>
    <submittedName>
        <fullName evidence="2">Cyclic nucleotide-binding domain-containing protein</fullName>
    </submittedName>
</protein>
<dbReference type="Gene3D" id="2.60.120.10">
    <property type="entry name" value="Jelly Rolls"/>
    <property type="match status" value="2"/>
</dbReference>
<comment type="caution">
    <text evidence="2">The sequence shown here is derived from an EMBL/GenBank/DDBJ whole genome shotgun (WGS) entry which is preliminary data.</text>
</comment>